<name>A0A813F7E6_POLGL</name>
<dbReference type="EMBL" id="CAJNNV010024552">
    <property type="protein sequence ID" value="CAE8610152.1"/>
    <property type="molecule type" value="Genomic_DNA"/>
</dbReference>
<sequence length="457" mass="49555">VFLGYMFTFNLHMVHSYHAANVDLEGKEFLDIDAIAEEEATTPWIPAEGPPVDEEVTSDGEKVKAAEQRGDLRRRLSMAEVARDQADQAELRQPMVAANTKQKDRLERFERSKHALTTMGQSLLCSGITSSACAIFLVACTLQFFVKFGVVILAVTVLSLLHSLVFLPALLMLLGPTQNSCASLGHLRVRAIEALKALNARQMPLLELHVTGVLRGPEQTAARLEPPLPPPADHPSQLKSAVDDGGTGLEELRGELSPAHKRFVEEEVRNAALALAQLNVRLGRLQDKKTSSFSQAGRSKQGPRYGLAAAMSSSGAGADDHLSSATGGRVLMASSVDGDHPPDNVIDGDEATYWISTGLYPQEILFELGKPATVSGIWLSTTNVRMVRIEGCVEESAVTFETLASGEMAAPSEAGRLQLQELRVDAGREQSRPTRFVKAVILSGWDDFCTVHRIVVQ</sequence>
<evidence type="ECO:0000313" key="10">
    <source>
        <dbReference type="Proteomes" id="UP000654075"/>
    </source>
</evidence>
<feature type="non-terminal residue" evidence="9">
    <location>
        <position position="1"/>
    </location>
</feature>
<feature type="region of interest" description="Disordered" evidence="6">
    <location>
        <begin position="221"/>
        <end position="249"/>
    </location>
</feature>
<dbReference type="GO" id="GO:0016020">
    <property type="term" value="C:membrane"/>
    <property type="evidence" value="ECO:0007669"/>
    <property type="project" value="UniProtKB-SubCell"/>
</dbReference>
<dbReference type="InterPro" id="IPR033558">
    <property type="entry name" value="IFT25"/>
</dbReference>
<feature type="transmembrane region" description="Helical" evidence="7">
    <location>
        <begin position="123"/>
        <end position="145"/>
    </location>
</feature>
<evidence type="ECO:0000256" key="6">
    <source>
        <dbReference type="SAM" id="MobiDB-lite"/>
    </source>
</evidence>
<dbReference type="InterPro" id="IPR008979">
    <property type="entry name" value="Galactose-bd-like_sf"/>
</dbReference>
<reference evidence="9" key="1">
    <citation type="submission" date="2021-02" db="EMBL/GenBank/DDBJ databases">
        <authorList>
            <person name="Dougan E. K."/>
            <person name="Rhodes N."/>
            <person name="Thang M."/>
            <person name="Chan C."/>
        </authorList>
    </citation>
    <scope>NUCLEOTIDE SEQUENCE</scope>
</reference>
<accession>A0A813F7E6</accession>
<comment type="subcellular location">
    <subcellularLocation>
        <location evidence="1">Membrane</location>
        <topology evidence="1">Multi-pass membrane protein</topology>
    </subcellularLocation>
</comment>
<protein>
    <recommendedName>
        <fullName evidence="8">Membrane transport protein MMPL domain-containing protein</fullName>
    </recommendedName>
</protein>
<feature type="transmembrane region" description="Helical" evidence="7">
    <location>
        <begin position="151"/>
        <end position="174"/>
    </location>
</feature>
<dbReference type="Proteomes" id="UP000654075">
    <property type="component" value="Unassembled WGS sequence"/>
</dbReference>
<evidence type="ECO:0000256" key="1">
    <source>
        <dbReference type="ARBA" id="ARBA00004141"/>
    </source>
</evidence>
<feature type="domain" description="Membrane transport protein MMPL" evidence="8">
    <location>
        <begin position="113"/>
        <end position="177"/>
    </location>
</feature>
<dbReference type="GO" id="GO:0005929">
    <property type="term" value="C:cilium"/>
    <property type="evidence" value="ECO:0007669"/>
    <property type="project" value="TreeGrafter"/>
</dbReference>
<keyword evidence="4 7" id="KW-0472">Membrane</keyword>
<dbReference type="GO" id="GO:0030992">
    <property type="term" value="C:intraciliary transport particle B"/>
    <property type="evidence" value="ECO:0007669"/>
    <property type="project" value="InterPro"/>
</dbReference>
<dbReference type="Gene3D" id="1.20.1640.10">
    <property type="entry name" value="Multidrug efflux transporter AcrB transmembrane domain"/>
    <property type="match status" value="1"/>
</dbReference>
<evidence type="ECO:0000256" key="5">
    <source>
        <dbReference type="SAM" id="Coils"/>
    </source>
</evidence>
<keyword evidence="2 7" id="KW-0812">Transmembrane</keyword>
<organism evidence="9 10">
    <name type="scientific">Polarella glacialis</name>
    <name type="common">Dinoflagellate</name>
    <dbReference type="NCBI Taxonomy" id="89957"/>
    <lineage>
        <taxon>Eukaryota</taxon>
        <taxon>Sar</taxon>
        <taxon>Alveolata</taxon>
        <taxon>Dinophyceae</taxon>
        <taxon>Suessiales</taxon>
        <taxon>Suessiaceae</taxon>
        <taxon>Polarella</taxon>
    </lineage>
</organism>
<dbReference type="Pfam" id="PF03176">
    <property type="entry name" value="MMPL"/>
    <property type="match status" value="1"/>
</dbReference>
<evidence type="ECO:0000256" key="7">
    <source>
        <dbReference type="SAM" id="Phobius"/>
    </source>
</evidence>
<evidence type="ECO:0000256" key="2">
    <source>
        <dbReference type="ARBA" id="ARBA00022692"/>
    </source>
</evidence>
<dbReference type="PANTHER" id="PTHR33906:SF1">
    <property type="entry name" value="INTRAFLAGELLAR TRANSPORT PROTEIN 25 HOMOLOG"/>
    <property type="match status" value="1"/>
</dbReference>
<keyword evidence="3 7" id="KW-1133">Transmembrane helix</keyword>
<evidence type="ECO:0000256" key="3">
    <source>
        <dbReference type="ARBA" id="ARBA00022989"/>
    </source>
</evidence>
<dbReference type="SUPFAM" id="SSF82866">
    <property type="entry name" value="Multidrug efflux transporter AcrB transmembrane domain"/>
    <property type="match status" value="1"/>
</dbReference>
<feature type="region of interest" description="Disordered" evidence="6">
    <location>
        <begin position="44"/>
        <end position="64"/>
    </location>
</feature>
<dbReference type="OrthoDB" id="271080at2759"/>
<dbReference type="InterPro" id="IPR004869">
    <property type="entry name" value="MMPL_dom"/>
</dbReference>
<evidence type="ECO:0000259" key="8">
    <source>
        <dbReference type="Pfam" id="PF03176"/>
    </source>
</evidence>
<feature type="coiled-coil region" evidence="5">
    <location>
        <begin position="261"/>
        <end position="288"/>
    </location>
</feature>
<evidence type="ECO:0000256" key="4">
    <source>
        <dbReference type="ARBA" id="ARBA00023136"/>
    </source>
</evidence>
<dbReference type="Gene3D" id="2.60.120.260">
    <property type="entry name" value="Galactose-binding domain-like"/>
    <property type="match status" value="1"/>
</dbReference>
<dbReference type="GO" id="GO:0042073">
    <property type="term" value="P:intraciliary transport"/>
    <property type="evidence" value="ECO:0007669"/>
    <property type="project" value="InterPro"/>
</dbReference>
<keyword evidence="5" id="KW-0175">Coiled coil</keyword>
<keyword evidence="10" id="KW-1185">Reference proteome</keyword>
<dbReference type="PANTHER" id="PTHR33906">
    <property type="entry name" value="INTRAFLAGELLAR TRANSPORT PROTEIN 25 HOMOLOG"/>
    <property type="match status" value="1"/>
</dbReference>
<evidence type="ECO:0000313" key="9">
    <source>
        <dbReference type="EMBL" id="CAE8610152.1"/>
    </source>
</evidence>
<dbReference type="AlphaFoldDB" id="A0A813F7E6"/>
<proteinExistence type="predicted"/>
<gene>
    <name evidence="9" type="ORF">PGLA1383_LOCUS27979</name>
</gene>
<dbReference type="SUPFAM" id="SSF49785">
    <property type="entry name" value="Galactose-binding domain-like"/>
    <property type="match status" value="1"/>
</dbReference>
<comment type="caution">
    <text evidence="9">The sequence shown here is derived from an EMBL/GenBank/DDBJ whole genome shotgun (WGS) entry which is preliminary data.</text>
</comment>